<keyword evidence="4" id="KW-1185">Reference proteome</keyword>
<sequence>MTYYRWLEVELFVYVMMICRLFNANPTDVGARCSGYLYDGDDFAGTIYANAVSIRWQSTDFTTPTMTSTTIKPKTSSIARNTSTQSPEAPLESHGLTIGAKAGIGVGVSLGVILTIGLALWLFYARRKRSQSPPQGHDEPDHMTENVVIYETLPVELPTPTYFTTELPTPRSGSPPSKPAELASS</sequence>
<reference evidence="4" key="1">
    <citation type="journal article" date="2017" name="Nat. Microbiol.">
        <title>Global analysis of biosynthetic gene clusters reveals vast potential of secondary metabolite production in Penicillium species.</title>
        <authorList>
            <person name="Nielsen J.C."/>
            <person name="Grijseels S."/>
            <person name="Prigent S."/>
            <person name="Ji B."/>
            <person name="Dainat J."/>
            <person name="Nielsen K.F."/>
            <person name="Frisvad J.C."/>
            <person name="Workman M."/>
            <person name="Nielsen J."/>
        </authorList>
    </citation>
    <scope>NUCLEOTIDE SEQUENCE [LARGE SCALE GENOMIC DNA]</scope>
    <source>
        <strain evidence="4">IBT 31811</strain>
    </source>
</reference>
<evidence type="ECO:0000313" key="3">
    <source>
        <dbReference type="EMBL" id="OQD82105.1"/>
    </source>
</evidence>
<dbReference type="Proteomes" id="UP000191672">
    <property type="component" value="Unassembled WGS sequence"/>
</dbReference>
<gene>
    <name evidence="3" type="ORF">PENANT_c023G04554</name>
</gene>
<proteinExistence type="predicted"/>
<feature type="region of interest" description="Disordered" evidence="1">
    <location>
        <begin position="160"/>
        <end position="185"/>
    </location>
</feature>
<dbReference type="AlphaFoldDB" id="A0A1V6PYU4"/>
<dbReference type="EMBL" id="MDYN01000023">
    <property type="protein sequence ID" value="OQD82105.1"/>
    <property type="molecule type" value="Genomic_DNA"/>
</dbReference>
<feature type="region of interest" description="Disordered" evidence="1">
    <location>
        <begin position="65"/>
        <end position="92"/>
    </location>
</feature>
<keyword evidence="2" id="KW-1133">Transmembrane helix</keyword>
<keyword evidence="2" id="KW-0812">Transmembrane</keyword>
<comment type="caution">
    <text evidence="3">The sequence shown here is derived from an EMBL/GenBank/DDBJ whole genome shotgun (WGS) entry which is preliminary data.</text>
</comment>
<evidence type="ECO:0008006" key="5">
    <source>
        <dbReference type="Google" id="ProtNLM"/>
    </source>
</evidence>
<evidence type="ECO:0000313" key="4">
    <source>
        <dbReference type="Proteomes" id="UP000191672"/>
    </source>
</evidence>
<feature type="compositionally biased region" description="Low complexity" evidence="1">
    <location>
        <begin position="65"/>
        <end position="78"/>
    </location>
</feature>
<organism evidence="3 4">
    <name type="scientific">Penicillium antarcticum</name>
    <dbReference type="NCBI Taxonomy" id="416450"/>
    <lineage>
        <taxon>Eukaryota</taxon>
        <taxon>Fungi</taxon>
        <taxon>Dikarya</taxon>
        <taxon>Ascomycota</taxon>
        <taxon>Pezizomycotina</taxon>
        <taxon>Eurotiomycetes</taxon>
        <taxon>Eurotiomycetidae</taxon>
        <taxon>Eurotiales</taxon>
        <taxon>Aspergillaceae</taxon>
        <taxon>Penicillium</taxon>
    </lineage>
</organism>
<protein>
    <recommendedName>
        <fullName evidence="5">Mid2 domain-containing protein</fullName>
    </recommendedName>
</protein>
<accession>A0A1V6PYU4</accession>
<feature type="compositionally biased region" description="Polar residues" evidence="1">
    <location>
        <begin position="161"/>
        <end position="175"/>
    </location>
</feature>
<keyword evidence="2" id="KW-0472">Membrane</keyword>
<dbReference type="OrthoDB" id="4364972at2759"/>
<dbReference type="STRING" id="416450.A0A1V6PYU4"/>
<evidence type="ECO:0000256" key="1">
    <source>
        <dbReference type="SAM" id="MobiDB-lite"/>
    </source>
</evidence>
<feature type="transmembrane region" description="Helical" evidence="2">
    <location>
        <begin position="102"/>
        <end position="124"/>
    </location>
</feature>
<name>A0A1V6PYU4_9EURO</name>
<evidence type="ECO:0000256" key="2">
    <source>
        <dbReference type="SAM" id="Phobius"/>
    </source>
</evidence>